<keyword evidence="2" id="KW-1185">Reference proteome</keyword>
<dbReference type="EMBL" id="JQBS01000035">
    <property type="protein sequence ID" value="KRN54758.1"/>
    <property type="molecule type" value="Genomic_DNA"/>
</dbReference>
<dbReference type="SUPFAM" id="SSF53822">
    <property type="entry name" value="Periplasmic binding protein-like I"/>
    <property type="match status" value="1"/>
</dbReference>
<evidence type="ECO:0000313" key="2">
    <source>
        <dbReference type="Proteomes" id="UP000051658"/>
    </source>
</evidence>
<dbReference type="InterPro" id="IPR028082">
    <property type="entry name" value="Peripla_BP_I"/>
</dbReference>
<dbReference type="PATRIC" id="fig|1449336.4.peg.2383"/>
<dbReference type="Proteomes" id="UP000051658">
    <property type="component" value="Unassembled WGS sequence"/>
</dbReference>
<dbReference type="Pfam" id="PF04392">
    <property type="entry name" value="ABC_sub_bind"/>
    <property type="match status" value="1"/>
</dbReference>
<dbReference type="InterPro" id="IPR007487">
    <property type="entry name" value="ABC_transpt-TYRBP-like"/>
</dbReference>
<proteinExistence type="predicted"/>
<name>A0A0R2HT73_CARDV</name>
<sequence length="328" mass="34947">MEEKKMKKIAIASLTGLVALGLLAGCTGGNSKSENKKEVKVGVLQYMEHNSLDQARKGFVAELKDAGYEEGKNMTLDYQNAQGDQSNLKSMSERLVKNKNDVILAIATPAAQSVVNETTTLPVLFTAVTDAVSAGLVTSNEKPGGNVTGTSDMVPIDEQTDLLLSIVPEAKTVGIIYNASEKNSEIQSKLAKKALEKSGVKVKEVTVSSTNDVQQVMTSLAKQVDGIYIPTDNTLAKTMSTVGEIAEAAKIPVIAGSTDMVEEGGLATYGINYEKLGRQTGKLAVKILKGEAKPEELSIETSKNLELVVNQKMAKALEIDPTSIKIKK</sequence>
<organism evidence="1 2">
    <name type="scientific">Carnobacterium divergens DSM 20623</name>
    <dbReference type="NCBI Taxonomy" id="1449336"/>
    <lineage>
        <taxon>Bacteria</taxon>
        <taxon>Bacillati</taxon>
        <taxon>Bacillota</taxon>
        <taxon>Bacilli</taxon>
        <taxon>Lactobacillales</taxon>
        <taxon>Carnobacteriaceae</taxon>
        <taxon>Carnobacterium</taxon>
    </lineage>
</organism>
<gene>
    <name evidence="1" type="ORF">IV74_GL002345</name>
</gene>
<reference evidence="1 2" key="1">
    <citation type="journal article" date="2015" name="Genome Announc.">
        <title>Expanding the biotechnology potential of lactobacilli through comparative genomics of 213 strains and associated genera.</title>
        <authorList>
            <person name="Sun Z."/>
            <person name="Harris H.M."/>
            <person name="McCann A."/>
            <person name="Guo C."/>
            <person name="Argimon S."/>
            <person name="Zhang W."/>
            <person name="Yang X."/>
            <person name="Jeffery I.B."/>
            <person name="Cooney J.C."/>
            <person name="Kagawa T.F."/>
            <person name="Liu W."/>
            <person name="Song Y."/>
            <person name="Salvetti E."/>
            <person name="Wrobel A."/>
            <person name="Rasinkangas P."/>
            <person name="Parkhill J."/>
            <person name="Rea M.C."/>
            <person name="O'Sullivan O."/>
            <person name="Ritari J."/>
            <person name="Douillard F.P."/>
            <person name="Paul Ross R."/>
            <person name="Yang R."/>
            <person name="Briner A.E."/>
            <person name="Felis G.E."/>
            <person name="de Vos W.M."/>
            <person name="Barrangou R."/>
            <person name="Klaenhammer T.R."/>
            <person name="Caufield P.W."/>
            <person name="Cui Y."/>
            <person name="Zhang H."/>
            <person name="O'Toole P.W."/>
        </authorList>
    </citation>
    <scope>NUCLEOTIDE SEQUENCE [LARGE SCALE GENOMIC DNA]</scope>
    <source>
        <strain evidence="1 2">DSM 20623</strain>
    </source>
</reference>
<accession>A0A0R2HT73</accession>
<protein>
    <submittedName>
        <fullName evidence="1">ABC transporter</fullName>
    </submittedName>
</protein>
<dbReference type="PANTHER" id="PTHR35271:SF1">
    <property type="entry name" value="ABC TRANSPORTER, SUBSTRATE-BINDING LIPOPROTEIN"/>
    <property type="match status" value="1"/>
</dbReference>
<dbReference type="CDD" id="cd06325">
    <property type="entry name" value="PBP1_ABC_unchar_transporter"/>
    <property type="match status" value="1"/>
</dbReference>
<dbReference type="PROSITE" id="PS51257">
    <property type="entry name" value="PROKAR_LIPOPROTEIN"/>
    <property type="match status" value="1"/>
</dbReference>
<evidence type="ECO:0000313" key="1">
    <source>
        <dbReference type="EMBL" id="KRN54758.1"/>
    </source>
</evidence>
<dbReference type="AlphaFoldDB" id="A0A0R2HT73"/>
<dbReference type="eggNOG" id="COG2984">
    <property type="taxonomic scope" value="Bacteria"/>
</dbReference>
<dbReference type="Gene3D" id="3.40.50.2300">
    <property type="match status" value="2"/>
</dbReference>
<dbReference type="PANTHER" id="PTHR35271">
    <property type="entry name" value="ABC TRANSPORTER, SUBSTRATE-BINDING LIPOPROTEIN-RELATED"/>
    <property type="match status" value="1"/>
</dbReference>
<comment type="caution">
    <text evidence="1">The sequence shown here is derived from an EMBL/GenBank/DDBJ whole genome shotgun (WGS) entry which is preliminary data.</text>
</comment>